<feature type="transmembrane region" description="Helical" evidence="7">
    <location>
        <begin position="150"/>
        <end position="170"/>
    </location>
</feature>
<dbReference type="SUPFAM" id="SSF52540">
    <property type="entry name" value="P-loop containing nucleoside triphosphate hydrolases"/>
    <property type="match status" value="1"/>
</dbReference>
<dbReference type="GO" id="GO:0016887">
    <property type="term" value="F:ATP hydrolysis activity"/>
    <property type="evidence" value="ECO:0007669"/>
    <property type="project" value="InterPro"/>
</dbReference>
<sequence>MYKDLFKSMRLGAILGLISNIIQDVSAVFIAIVLGTFTSAVLNSDIKMMKSSIYKLLIAILITVVLIPIFQILSNKIILKNSFTHENLLIDKYLKFDESILRDIKSYKFDNIIEKEATMLRLNFIWAFQNISEALIIVLILIISLKELPIYYFIFILAMGFLRFVSFTTFKNEVSEYTRNKYTFKENERKILFSCSFEKDWLKFNNLYTKFIQVYKELFDEFLNDKISTGEMYTKTQNAVRNLADGLFLILVVGIGIILCSRKIIGINSIIKVLAMSVVINKFFDCMKKSVDSFIQLKSLKVNVGKFYSIIPEDKVSNSGNSEIEINAKNLSYTVNDKNILKPVNFIIKKGDKVKISGENGTGKTTLIKILSNIYTDYNGNISINNTELNNAKNININYFCQNSYVFPTTVKENIFLGKKKIDTVFTDNKLLMKTNVNDLSGGEKHKITLDRALIGNSNIFIFDEPLNHLDIESTEKFLKVFDEIEGIVIFVDHKNIIKNYNKEIILSH</sequence>
<keyword evidence="4" id="KW-0067">ATP-binding</keyword>
<keyword evidence="5 7" id="KW-1133">Transmembrane helix</keyword>
<keyword evidence="10" id="KW-1185">Reference proteome</keyword>
<feature type="transmembrane region" description="Helical" evidence="7">
    <location>
        <begin position="12"/>
        <end position="33"/>
    </location>
</feature>
<dbReference type="InterPro" id="IPR051309">
    <property type="entry name" value="ABCF_ATPase"/>
</dbReference>
<feature type="transmembrane region" description="Helical" evidence="7">
    <location>
        <begin position="53"/>
        <end position="73"/>
    </location>
</feature>
<dbReference type="InterPro" id="IPR027417">
    <property type="entry name" value="P-loop_NTPase"/>
</dbReference>
<dbReference type="GO" id="GO:0005524">
    <property type="term" value="F:ATP binding"/>
    <property type="evidence" value="ECO:0007669"/>
    <property type="project" value="UniProtKB-KW"/>
</dbReference>
<proteinExistence type="predicted"/>
<dbReference type="Pfam" id="PF00005">
    <property type="entry name" value="ABC_tran"/>
    <property type="match status" value="1"/>
</dbReference>
<evidence type="ECO:0000256" key="5">
    <source>
        <dbReference type="ARBA" id="ARBA00022989"/>
    </source>
</evidence>
<reference evidence="9 10" key="1">
    <citation type="journal article" date="2008" name="DNA Res.">
        <title>Complete genome sequence of Finegoldia magna, an anaerobic opportunistic pathogen.</title>
        <authorList>
            <person name="Goto T."/>
            <person name="Yamashita A."/>
            <person name="Hirakawa H."/>
            <person name="Matsutani M."/>
            <person name="Todo K."/>
            <person name="Ohshima K."/>
            <person name="Toh H."/>
            <person name="Miyamoto K."/>
            <person name="Kuhara S."/>
            <person name="Hattori M."/>
            <person name="Shimizu T."/>
            <person name="Akimoto S."/>
        </authorList>
    </citation>
    <scope>NUCLEOTIDE SEQUENCE [LARGE SCALE GENOMIC DNA]</scope>
    <source>
        <strain evidence="10">ATCC 29328 / DSM 20472 / WAL 2508</strain>
    </source>
</reference>
<dbReference type="eggNOG" id="COG1132">
    <property type="taxonomic scope" value="Bacteria"/>
</dbReference>
<feature type="transmembrane region" description="Helical" evidence="7">
    <location>
        <begin position="242"/>
        <end position="259"/>
    </location>
</feature>
<keyword evidence="2 7" id="KW-0812">Transmembrane</keyword>
<evidence type="ECO:0000259" key="8">
    <source>
        <dbReference type="PROSITE" id="PS50893"/>
    </source>
</evidence>
<evidence type="ECO:0000313" key="10">
    <source>
        <dbReference type="Proteomes" id="UP000001319"/>
    </source>
</evidence>
<protein>
    <submittedName>
        <fullName evidence="9">Multidrug ABC transporter</fullName>
    </submittedName>
</protein>
<organism evidence="9 10">
    <name type="scientific">Finegoldia magna (strain ATCC 29328 / DSM 20472 / WAL 2508)</name>
    <name type="common">Peptostreptococcus magnus</name>
    <dbReference type="NCBI Taxonomy" id="334413"/>
    <lineage>
        <taxon>Bacteria</taxon>
        <taxon>Bacillati</taxon>
        <taxon>Bacillota</taxon>
        <taxon>Tissierellia</taxon>
        <taxon>Tissierellales</taxon>
        <taxon>Peptoniphilaceae</taxon>
        <taxon>Finegoldia</taxon>
    </lineage>
</organism>
<dbReference type="InterPro" id="IPR003439">
    <property type="entry name" value="ABC_transporter-like_ATP-bd"/>
</dbReference>
<name>B0S2U4_FINM2</name>
<evidence type="ECO:0000256" key="2">
    <source>
        <dbReference type="ARBA" id="ARBA00022692"/>
    </source>
</evidence>
<dbReference type="HOGENOM" id="CLU_041114_0_0_9"/>
<dbReference type="Proteomes" id="UP000001319">
    <property type="component" value="Chromosome"/>
</dbReference>
<evidence type="ECO:0000256" key="6">
    <source>
        <dbReference type="ARBA" id="ARBA00023136"/>
    </source>
</evidence>
<dbReference type="STRING" id="334413.FMG_1266"/>
<dbReference type="AlphaFoldDB" id="B0S2U4"/>
<dbReference type="RefSeq" id="WP_012290940.1">
    <property type="nucleotide sequence ID" value="NC_010376.1"/>
</dbReference>
<comment type="subcellular location">
    <subcellularLocation>
        <location evidence="1">Cell membrane</location>
        <topology evidence="1">Multi-pass membrane protein</topology>
    </subcellularLocation>
</comment>
<dbReference type="EMBL" id="AP008971">
    <property type="protein sequence ID" value="BAG08684.1"/>
    <property type="molecule type" value="Genomic_DNA"/>
</dbReference>
<gene>
    <name evidence="9" type="ordered locus">FMG_1266</name>
</gene>
<dbReference type="GO" id="GO:0005886">
    <property type="term" value="C:plasma membrane"/>
    <property type="evidence" value="ECO:0007669"/>
    <property type="project" value="UniProtKB-SubCell"/>
</dbReference>
<dbReference type="InterPro" id="IPR003593">
    <property type="entry name" value="AAA+_ATPase"/>
</dbReference>
<dbReference type="SMART" id="SM00382">
    <property type="entry name" value="AAA"/>
    <property type="match status" value="1"/>
</dbReference>
<dbReference type="PANTHER" id="PTHR42855">
    <property type="entry name" value="ABC TRANSPORTER ATP-BINDING SUBUNIT"/>
    <property type="match status" value="1"/>
</dbReference>
<accession>B0S2U4</accession>
<evidence type="ECO:0000256" key="4">
    <source>
        <dbReference type="ARBA" id="ARBA00022840"/>
    </source>
</evidence>
<dbReference type="Gene3D" id="3.40.50.300">
    <property type="entry name" value="P-loop containing nucleotide triphosphate hydrolases"/>
    <property type="match status" value="1"/>
</dbReference>
<dbReference type="KEGG" id="fma:FMG_1266"/>
<feature type="transmembrane region" description="Helical" evidence="7">
    <location>
        <begin position="124"/>
        <end position="144"/>
    </location>
</feature>
<feature type="domain" description="ABC transporter" evidence="8">
    <location>
        <begin position="326"/>
        <end position="509"/>
    </location>
</feature>
<dbReference type="InterPro" id="IPR036640">
    <property type="entry name" value="ABC1_TM_sf"/>
</dbReference>
<keyword evidence="6 7" id="KW-0472">Membrane</keyword>
<evidence type="ECO:0000313" key="9">
    <source>
        <dbReference type="EMBL" id="BAG08684.1"/>
    </source>
</evidence>
<evidence type="ECO:0000256" key="1">
    <source>
        <dbReference type="ARBA" id="ARBA00004651"/>
    </source>
</evidence>
<evidence type="ECO:0000256" key="7">
    <source>
        <dbReference type="SAM" id="Phobius"/>
    </source>
</evidence>
<evidence type="ECO:0000256" key="3">
    <source>
        <dbReference type="ARBA" id="ARBA00022741"/>
    </source>
</evidence>
<keyword evidence="3" id="KW-0547">Nucleotide-binding</keyword>
<dbReference type="PANTHER" id="PTHR42855:SF2">
    <property type="entry name" value="DRUG RESISTANCE ABC TRANSPORTER,ATP-BINDING PROTEIN"/>
    <property type="match status" value="1"/>
</dbReference>
<dbReference type="PROSITE" id="PS50893">
    <property type="entry name" value="ABC_TRANSPORTER_2"/>
    <property type="match status" value="1"/>
</dbReference>
<dbReference type="SUPFAM" id="SSF90123">
    <property type="entry name" value="ABC transporter transmembrane region"/>
    <property type="match status" value="1"/>
</dbReference>